<dbReference type="RefSeq" id="WP_342161372.1">
    <property type="nucleotide sequence ID" value="NZ_JBCDNA010000003.1"/>
</dbReference>
<keyword evidence="3" id="KW-1185">Reference proteome</keyword>
<gene>
    <name evidence="2" type="ORF">AABB81_14985</name>
</gene>
<accession>A0ABU9L6E0</accession>
<proteinExistence type="predicted"/>
<evidence type="ECO:0000259" key="1">
    <source>
        <dbReference type="Pfam" id="PF01966"/>
    </source>
</evidence>
<dbReference type="SUPFAM" id="SSF109604">
    <property type="entry name" value="HD-domain/PDEase-like"/>
    <property type="match status" value="1"/>
</dbReference>
<evidence type="ECO:0000313" key="2">
    <source>
        <dbReference type="EMBL" id="MEL4457211.1"/>
    </source>
</evidence>
<dbReference type="InterPro" id="IPR003607">
    <property type="entry name" value="HD/PDEase_dom"/>
</dbReference>
<dbReference type="Pfam" id="PF01966">
    <property type="entry name" value="HD"/>
    <property type="match status" value="1"/>
</dbReference>
<dbReference type="Gene3D" id="1.10.3210.10">
    <property type="entry name" value="Hypothetical protein af1432"/>
    <property type="match status" value="1"/>
</dbReference>
<dbReference type="EMBL" id="JBCDNA010000003">
    <property type="protein sequence ID" value="MEL4457211.1"/>
    <property type="molecule type" value="Genomic_DNA"/>
</dbReference>
<evidence type="ECO:0000313" key="3">
    <source>
        <dbReference type="Proteomes" id="UP001474120"/>
    </source>
</evidence>
<dbReference type="NCBIfam" id="TIGR00277">
    <property type="entry name" value="HDIG"/>
    <property type="match status" value="1"/>
</dbReference>
<comment type="caution">
    <text evidence="2">The sequence shown here is derived from an EMBL/GenBank/DDBJ whole genome shotgun (WGS) entry which is preliminary data.</text>
</comment>
<reference evidence="2 3" key="1">
    <citation type="submission" date="2024-04" db="EMBL/GenBank/DDBJ databases">
        <title>whole genome sequencing of Lutimonas vermicola strain IMCC1616.</title>
        <authorList>
            <person name="Bae S.S."/>
        </authorList>
    </citation>
    <scope>NUCLEOTIDE SEQUENCE [LARGE SCALE GENOMIC DNA]</scope>
    <source>
        <strain evidence="2 3">IMCC1616</strain>
    </source>
</reference>
<dbReference type="Proteomes" id="UP001474120">
    <property type="component" value="Unassembled WGS sequence"/>
</dbReference>
<sequence>MKGYNKLRKKSWDLLNSGLPQELYYHSIRHTKSALKNCEAYISYFNINSYDSKLLRIGILLHDIGFTVSIDNHEVEGAKIAAKLMRQYDFSKNDIEVVTGLIMATRMPQRPTNLMQRIICDVDLDYLGRKDFYEISDLLYRELLERSELFDRLQWNRIQIEFLEKHSYHTEFAKKRRQGPKERRIAELKYMVSSSRRKIV</sequence>
<name>A0ABU9L6E0_9FLAO</name>
<protein>
    <submittedName>
        <fullName evidence="2">HDIG domain-containing metalloprotein</fullName>
    </submittedName>
</protein>
<dbReference type="CDD" id="cd00077">
    <property type="entry name" value="HDc"/>
    <property type="match status" value="1"/>
</dbReference>
<organism evidence="2 3">
    <name type="scientific">Lutimonas vermicola</name>
    <dbReference type="NCBI Taxonomy" id="414288"/>
    <lineage>
        <taxon>Bacteria</taxon>
        <taxon>Pseudomonadati</taxon>
        <taxon>Bacteroidota</taxon>
        <taxon>Flavobacteriia</taxon>
        <taxon>Flavobacteriales</taxon>
        <taxon>Flavobacteriaceae</taxon>
        <taxon>Lutimonas</taxon>
    </lineage>
</organism>
<dbReference type="InterPro" id="IPR006674">
    <property type="entry name" value="HD_domain"/>
</dbReference>
<dbReference type="InterPro" id="IPR006675">
    <property type="entry name" value="HDIG_dom"/>
</dbReference>
<feature type="domain" description="HD" evidence="1">
    <location>
        <begin position="25"/>
        <end position="123"/>
    </location>
</feature>